<organism evidence="1 2">
    <name type="scientific">Acaryochloris thomasi RCC1774</name>
    <dbReference type="NCBI Taxonomy" id="1764569"/>
    <lineage>
        <taxon>Bacteria</taxon>
        <taxon>Bacillati</taxon>
        <taxon>Cyanobacteriota</taxon>
        <taxon>Cyanophyceae</taxon>
        <taxon>Acaryochloridales</taxon>
        <taxon>Acaryochloridaceae</taxon>
        <taxon>Acaryochloris</taxon>
        <taxon>Acaryochloris thomasi</taxon>
    </lineage>
</organism>
<keyword evidence="2" id="KW-1185">Reference proteome</keyword>
<dbReference type="SUPFAM" id="SSF143100">
    <property type="entry name" value="TTHA1013/TTHA0281-like"/>
    <property type="match status" value="1"/>
</dbReference>
<dbReference type="AlphaFoldDB" id="A0A2W1JBT1"/>
<gene>
    <name evidence="1" type="ORF">C1752_06615</name>
</gene>
<dbReference type="InterPro" id="IPR035069">
    <property type="entry name" value="TTHA1013/TTHA0281-like"/>
</dbReference>
<dbReference type="EMBL" id="PQWO01000018">
    <property type="protein sequence ID" value="PZD71336.1"/>
    <property type="molecule type" value="Genomic_DNA"/>
</dbReference>
<sequence length="64" mass="7174">MLNYKGYTGQLNIDIEAGLIFGRVLGIRDVVTFKGDTVVEAKQAFQDSVDDYLEFCQELGQEPD</sequence>
<protein>
    <recommendedName>
        <fullName evidence="3">Type II toxin-antitoxin system HicB family antitoxin</fullName>
    </recommendedName>
</protein>
<evidence type="ECO:0008006" key="3">
    <source>
        <dbReference type="Google" id="ProtNLM"/>
    </source>
</evidence>
<comment type="caution">
    <text evidence="1">The sequence shown here is derived from an EMBL/GenBank/DDBJ whole genome shotgun (WGS) entry which is preliminary data.</text>
</comment>
<accession>A0A2W1JBT1</accession>
<evidence type="ECO:0000313" key="2">
    <source>
        <dbReference type="Proteomes" id="UP000248857"/>
    </source>
</evidence>
<evidence type="ECO:0000313" key="1">
    <source>
        <dbReference type="EMBL" id="PZD71336.1"/>
    </source>
</evidence>
<name>A0A2W1JBT1_9CYAN</name>
<reference evidence="1 2" key="1">
    <citation type="journal article" date="2018" name="Sci. Rep.">
        <title>A novel species of the marine cyanobacterium Acaryochloris with a unique pigment content and lifestyle.</title>
        <authorList>
            <person name="Partensky F."/>
            <person name="Six C."/>
            <person name="Ratin M."/>
            <person name="Garczarek L."/>
            <person name="Vaulot D."/>
            <person name="Probert I."/>
            <person name="Calteau A."/>
            <person name="Gourvil P."/>
            <person name="Marie D."/>
            <person name="Grebert T."/>
            <person name="Bouchier C."/>
            <person name="Le Panse S."/>
            <person name="Gachenot M."/>
            <person name="Rodriguez F."/>
            <person name="Garrido J.L."/>
        </authorList>
    </citation>
    <scope>NUCLEOTIDE SEQUENCE [LARGE SCALE GENOMIC DNA]</scope>
    <source>
        <strain evidence="1 2">RCC1774</strain>
    </source>
</reference>
<proteinExistence type="predicted"/>
<dbReference type="Proteomes" id="UP000248857">
    <property type="component" value="Unassembled WGS sequence"/>
</dbReference>